<dbReference type="InterPro" id="IPR021224">
    <property type="entry name" value="DUF2690"/>
</dbReference>
<dbReference type="EMBL" id="BLAF01000059">
    <property type="protein sequence ID" value="GES24974.1"/>
    <property type="molecule type" value="Genomic_DNA"/>
</dbReference>
<gene>
    <name evidence="2" type="ORF">Aple_078730</name>
</gene>
<keyword evidence="3" id="KW-1185">Reference proteome</keyword>
<dbReference type="OrthoDB" id="2863790at2"/>
<evidence type="ECO:0000313" key="2">
    <source>
        <dbReference type="EMBL" id="GES24974.1"/>
    </source>
</evidence>
<protein>
    <recommendedName>
        <fullName evidence="4">DUF2690 domain-containing protein</fullName>
    </recommendedName>
</protein>
<accession>A0A5M3XUU4</accession>
<dbReference type="RefSeq" id="WP_155349769.1">
    <property type="nucleotide sequence ID" value="NZ_BAAAHM010000034.1"/>
</dbReference>
<sequence>MRKRFKAAVATLVLLLTAVISITVSAGPAQAVGCTGGNCVGDDPQAMGCASGATSLASVRPIGGGPAVFLRWSSSCVANWARIEDGSVPGYWDFWAETSNGHTEPKMWSNAFWSFMVDGNMAARACIKNGFGQVSCTGWY</sequence>
<organism evidence="2 3">
    <name type="scientific">Acrocarpospora pleiomorpha</name>
    <dbReference type="NCBI Taxonomy" id="90975"/>
    <lineage>
        <taxon>Bacteria</taxon>
        <taxon>Bacillati</taxon>
        <taxon>Actinomycetota</taxon>
        <taxon>Actinomycetes</taxon>
        <taxon>Streptosporangiales</taxon>
        <taxon>Streptosporangiaceae</taxon>
        <taxon>Acrocarpospora</taxon>
    </lineage>
</organism>
<feature type="chain" id="PRO_5038370196" description="DUF2690 domain-containing protein" evidence="1">
    <location>
        <begin position="27"/>
        <end position="140"/>
    </location>
</feature>
<dbReference type="Pfam" id="PF10901">
    <property type="entry name" value="DUF2690"/>
    <property type="match status" value="1"/>
</dbReference>
<proteinExistence type="predicted"/>
<dbReference type="Proteomes" id="UP000377595">
    <property type="component" value="Unassembled WGS sequence"/>
</dbReference>
<keyword evidence="1" id="KW-0732">Signal</keyword>
<evidence type="ECO:0008006" key="4">
    <source>
        <dbReference type="Google" id="ProtNLM"/>
    </source>
</evidence>
<name>A0A5M3XUU4_9ACTN</name>
<feature type="signal peptide" evidence="1">
    <location>
        <begin position="1"/>
        <end position="26"/>
    </location>
</feature>
<comment type="caution">
    <text evidence="2">The sequence shown here is derived from an EMBL/GenBank/DDBJ whole genome shotgun (WGS) entry which is preliminary data.</text>
</comment>
<dbReference type="AlphaFoldDB" id="A0A5M3XUU4"/>
<reference evidence="2 3" key="1">
    <citation type="submission" date="2019-10" db="EMBL/GenBank/DDBJ databases">
        <title>Whole genome shotgun sequence of Acrocarpospora pleiomorpha NBRC 16267.</title>
        <authorList>
            <person name="Ichikawa N."/>
            <person name="Kimura A."/>
            <person name="Kitahashi Y."/>
            <person name="Komaki H."/>
            <person name="Oguchi A."/>
        </authorList>
    </citation>
    <scope>NUCLEOTIDE SEQUENCE [LARGE SCALE GENOMIC DNA]</scope>
    <source>
        <strain evidence="2 3">NBRC 16267</strain>
    </source>
</reference>
<evidence type="ECO:0000313" key="3">
    <source>
        <dbReference type="Proteomes" id="UP000377595"/>
    </source>
</evidence>
<evidence type="ECO:0000256" key="1">
    <source>
        <dbReference type="SAM" id="SignalP"/>
    </source>
</evidence>